<dbReference type="Proteomes" id="UP001529510">
    <property type="component" value="Unassembled WGS sequence"/>
</dbReference>
<dbReference type="InterPro" id="IPR000477">
    <property type="entry name" value="RT_dom"/>
</dbReference>
<dbReference type="PANTHER" id="PTHR37984">
    <property type="entry name" value="PROTEIN CBG26694"/>
    <property type="match status" value="1"/>
</dbReference>
<comment type="caution">
    <text evidence="5">The sequence shown here is derived from an EMBL/GenBank/DDBJ whole genome shotgun (WGS) entry which is preliminary data.</text>
</comment>
<dbReference type="FunFam" id="3.30.70.270:FF:000020">
    <property type="entry name" value="Transposon Tf2-6 polyprotein-like Protein"/>
    <property type="match status" value="1"/>
</dbReference>
<dbReference type="CDD" id="cd09274">
    <property type="entry name" value="RNase_HI_RT_Ty3"/>
    <property type="match status" value="1"/>
</dbReference>
<dbReference type="EMBL" id="JAMKFB020000007">
    <property type="protein sequence ID" value="KAL0187607.1"/>
    <property type="molecule type" value="Genomic_DNA"/>
</dbReference>
<accession>A0ABD0QN55</accession>
<dbReference type="PROSITE" id="PS50878">
    <property type="entry name" value="RT_POL"/>
    <property type="match status" value="1"/>
</dbReference>
<keyword evidence="3" id="KW-0511">Multifunctional enzyme</keyword>
<keyword evidence="6" id="KW-1185">Reference proteome</keyword>
<evidence type="ECO:0000313" key="6">
    <source>
        <dbReference type="Proteomes" id="UP001529510"/>
    </source>
</evidence>
<dbReference type="SUPFAM" id="SSF56672">
    <property type="entry name" value="DNA/RNA polymerases"/>
    <property type="match status" value="1"/>
</dbReference>
<dbReference type="InterPro" id="IPR041577">
    <property type="entry name" value="RT_RNaseH_2"/>
</dbReference>
<gene>
    <name evidence="5" type="ORF">M9458_014706</name>
</gene>
<dbReference type="Pfam" id="PF00078">
    <property type="entry name" value="RVT_1"/>
    <property type="match status" value="1"/>
</dbReference>
<evidence type="ECO:0000313" key="5">
    <source>
        <dbReference type="EMBL" id="KAL0187607.1"/>
    </source>
</evidence>
<reference evidence="5 6" key="1">
    <citation type="submission" date="2024-05" db="EMBL/GenBank/DDBJ databases">
        <title>Genome sequencing and assembly of Indian major carp, Cirrhinus mrigala (Hamilton, 1822).</title>
        <authorList>
            <person name="Mohindra V."/>
            <person name="Chowdhury L.M."/>
            <person name="Lal K."/>
            <person name="Jena J.K."/>
        </authorList>
    </citation>
    <scope>NUCLEOTIDE SEQUENCE [LARGE SCALE GENOMIC DNA]</scope>
    <source>
        <strain evidence="5">CM1030</strain>
        <tissue evidence="5">Blood</tissue>
    </source>
</reference>
<dbReference type="CDD" id="cd01647">
    <property type="entry name" value="RT_LTR"/>
    <property type="match status" value="1"/>
</dbReference>
<name>A0ABD0QN55_CIRMR</name>
<dbReference type="InterPro" id="IPR043502">
    <property type="entry name" value="DNA/RNA_pol_sf"/>
</dbReference>
<evidence type="ECO:0000259" key="4">
    <source>
        <dbReference type="PROSITE" id="PS50878"/>
    </source>
</evidence>
<dbReference type="PANTHER" id="PTHR37984:SF5">
    <property type="entry name" value="PROTEIN NYNRIN-LIKE"/>
    <property type="match status" value="1"/>
</dbReference>
<organism evidence="5 6">
    <name type="scientific">Cirrhinus mrigala</name>
    <name type="common">Mrigala</name>
    <dbReference type="NCBI Taxonomy" id="683832"/>
    <lineage>
        <taxon>Eukaryota</taxon>
        <taxon>Metazoa</taxon>
        <taxon>Chordata</taxon>
        <taxon>Craniata</taxon>
        <taxon>Vertebrata</taxon>
        <taxon>Euteleostomi</taxon>
        <taxon>Actinopterygii</taxon>
        <taxon>Neopterygii</taxon>
        <taxon>Teleostei</taxon>
        <taxon>Ostariophysi</taxon>
        <taxon>Cypriniformes</taxon>
        <taxon>Cyprinidae</taxon>
        <taxon>Labeoninae</taxon>
        <taxon>Labeonini</taxon>
        <taxon>Cirrhinus</taxon>
    </lineage>
</organism>
<proteinExistence type="inferred from homology"/>
<comment type="similarity">
    <text evidence="1">Belongs to the beta type-B retroviral polymerase family. HERV class-II K(HML-2) pol subfamily.</text>
</comment>
<evidence type="ECO:0000256" key="1">
    <source>
        <dbReference type="ARBA" id="ARBA00010879"/>
    </source>
</evidence>
<dbReference type="InterPro" id="IPR050951">
    <property type="entry name" value="Retrovirus_Pol_polyprotein"/>
</dbReference>
<dbReference type="Gene3D" id="3.30.70.270">
    <property type="match status" value="2"/>
</dbReference>
<evidence type="ECO:0000256" key="3">
    <source>
        <dbReference type="ARBA" id="ARBA00023268"/>
    </source>
</evidence>
<protein>
    <recommendedName>
        <fullName evidence="2">ribonuclease H</fullName>
        <ecNumber evidence="2">3.1.26.4</ecNumber>
    </recommendedName>
</protein>
<dbReference type="AlphaFoldDB" id="A0ABD0QN55"/>
<dbReference type="Pfam" id="PF17919">
    <property type="entry name" value="RT_RNaseH_2"/>
    <property type="match status" value="1"/>
</dbReference>
<feature type="domain" description="Reverse transcriptase" evidence="4">
    <location>
        <begin position="59"/>
        <end position="262"/>
    </location>
</feature>
<dbReference type="Gene3D" id="3.10.10.10">
    <property type="entry name" value="HIV Type 1 Reverse Transcriptase, subunit A, domain 1"/>
    <property type="match status" value="1"/>
</dbReference>
<dbReference type="EC" id="3.1.26.4" evidence="2"/>
<sequence length="435" mass="50902">SPEPKDHFQFPQEYRAFQDIFSKVAATHLPPHRPWDCAIDLLPGAKLPKVHVYPPSIPKQAAMEEYIEKALQQGCFFMSKKDGGLRLCIDYRSLNSQTINFAYPLPLVPATLEELRGAKVFTKLNLRSTYNLIHIRKGDEWKTAFVTPSGHHEYWVMPYGLSNSPSIFQNFMNEIFRDNILIYSSDLEEHYRHVTQVLQRLREHHLYLKGEKCEFHKTTIHFLGYVITPEGVQMDQRKVEAARDWPQPTTVKELQRFLRFTNFYRWFIFHFSQLSAPLTSMLKRKPKNLTWTSDALKAFQQLKSLFCSAPTLTHPDPNRRFVVEVDASTLGVGAVLFQWNGEPPVLHSCAYFSKKLSLAEQNDDVGNRELLAIKLALEEWRHWLDGGQHLFEVVTNHKNLQYLREAKRLNPRQARWALFFTRFHFTVTYCWGLPH</sequence>
<dbReference type="InterPro" id="IPR043128">
    <property type="entry name" value="Rev_trsase/Diguanyl_cyclase"/>
</dbReference>
<dbReference type="Gene3D" id="3.10.20.370">
    <property type="match status" value="1"/>
</dbReference>
<feature type="non-terminal residue" evidence="5">
    <location>
        <position position="1"/>
    </location>
</feature>
<dbReference type="GO" id="GO:0004523">
    <property type="term" value="F:RNA-DNA hybrid ribonuclease activity"/>
    <property type="evidence" value="ECO:0007669"/>
    <property type="project" value="UniProtKB-EC"/>
</dbReference>
<evidence type="ECO:0000256" key="2">
    <source>
        <dbReference type="ARBA" id="ARBA00012180"/>
    </source>
</evidence>